<feature type="non-terminal residue" evidence="1">
    <location>
        <position position="62"/>
    </location>
</feature>
<dbReference type="AlphaFoldDB" id="X1T9N0"/>
<gene>
    <name evidence="1" type="ORF">S12H4_20610</name>
</gene>
<reference evidence="1" key="1">
    <citation type="journal article" date="2014" name="Front. Microbiol.">
        <title>High frequency of phylogenetically diverse reductive dehalogenase-homologous genes in deep subseafloor sedimentary metagenomes.</title>
        <authorList>
            <person name="Kawai M."/>
            <person name="Futagami T."/>
            <person name="Toyoda A."/>
            <person name="Takaki Y."/>
            <person name="Nishi S."/>
            <person name="Hori S."/>
            <person name="Arai W."/>
            <person name="Tsubouchi T."/>
            <person name="Morono Y."/>
            <person name="Uchiyama I."/>
            <person name="Ito T."/>
            <person name="Fujiyama A."/>
            <person name="Inagaki F."/>
            <person name="Takami H."/>
        </authorList>
    </citation>
    <scope>NUCLEOTIDE SEQUENCE</scope>
    <source>
        <strain evidence="1">Expedition CK06-06</strain>
    </source>
</reference>
<name>X1T9N0_9ZZZZ</name>
<dbReference type="EMBL" id="BARW01010475">
    <property type="protein sequence ID" value="GAI76729.1"/>
    <property type="molecule type" value="Genomic_DNA"/>
</dbReference>
<organism evidence="1">
    <name type="scientific">marine sediment metagenome</name>
    <dbReference type="NCBI Taxonomy" id="412755"/>
    <lineage>
        <taxon>unclassified sequences</taxon>
        <taxon>metagenomes</taxon>
        <taxon>ecological metagenomes</taxon>
    </lineage>
</organism>
<comment type="caution">
    <text evidence="1">The sequence shown here is derived from an EMBL/GenBank/DDBJ whole genome shotgun (WGS) entry which is preliminary data.</text>
</comment>
<proteinExistence type="predicted"/>
<accession>X1T9N0</accession>
<protein>
    <submittedName>
        <fullName evidence="1">Uncharacterized protein</fullName>
    </submittedName>
</protein>
<evidence type="ECO:0000313" key="1">
    <source>
        <dbReference type="EMBL" id="GAI76729.1"/>
    </source>
</evidence>
<sequence length="62" mass="7172">MGKTLIENKHFTLSTSYGGRSGRHYQITRRYGDPYPDDNTHCHTMGYVILTVNDLWEILQAV</sequence>